<dbReference type="PROSITE" id="PS50113">
    <property type="entry name" value="PAC"/>
    <property type="match status" value="2"/>
</dbReference>
<dbReference type="Pfam" id="PF02518">
    <property type="entry name" value="HATPase_c"/>
    <property type="match status" value="1"/>
</dbReference>
<feature type="compositionally biased region" description="Polar residues" evidence="7">
    <location>
        <begin position="343"/>
        <end position="353"/>
    </location>
</feature>
<dbReference type="Pfam" id="PF00512">
    <property type="entry name" value="HisKA"/>
    <property type="match status" value="1"/>
</dbReference>
<dbReference type="SMART" id="SM00388">
    <property type="entry name" value="HisKA"/>
    <property type="match status" value="1"/>
</dbReference>
<dbReference type="InterPro" id="IPR001610">
    <property type="entry name" value="PAC"/>
</dbReference>
<feature type="domain" description="PAC" evidence="10">
    <location>
        <begin position="1175"/>
        <end position="1229"/>
    </location>
</feature>
<dbReference type="SUPFAM" id="SSF47384">
    <property type="entry name" value="Homodimeric domain of signal transducing histidine kinase"/>
    <property type="match status" value="1"/>
</dbReference>
<dbReference type="OrthoDB" id="303614at2759"/>
<feature type="region of interest" description="Disordered" evidence="7">
    <location>
        <begin position="766"/>
        <end position="813"/>
    </location>
</feature>
<dbReference type="InterPro" id="IPR036890">
    <property type="entry name" value="HATPase_C_sf"/>
</dbReference>
<dbReference type="SMART" id="SM00448">
    <property type="entry name" value="REC"/>
    <property type="match status" value="1"/>
</dbReference>
<evidence type="ECO:0000256" key="5">
    <source>
        <dbReference type="ARBA" id="ARBA00022777"/>
    </source>
</evidence>
<dbReference type="InterPro" id="IPR000700">
    <property type="entry name" value="PAS-assoc_C"/>
</dbReference>
<evidence type="ECO:0000256" key="2">
    <source>
        <dbReference type="ARBA" id="ARBA00012438"/>
    </source>
</evidence>
<dbReference type="CDD" id="cd16922">
    <property type="entry name" value="HATPase_EvgS-ArcB-TorS-like"/>
    <property type="match status" value="1"/>
</dbReference>
<name>A0A2I1BSX8_ASPN1</name>
<feature type="domain" description="Response regulatory" evidence="9">
    <location>
        <begin position="1794"/>
        <end position="1916"/>
    </location>
</feature>
<dbReference type="PROSITE" id="PS50109">
    <property type="entry name" value="HIS_KIN"/>
    <property type="match status" value="1"/>
</dbReference>
<dbReference type="InterPro" id="IPR011006">
    <property type="entry name" value="CheY-like_superfamily"/>
</dbReference>
<dbReference type="InterPro" id="IPR001789">
    <property type="entry name" value="Sig_transdc_resp-reg_receiver"/>
</dbReference>
<dbReference type="OMA" id="WGQKATF"/>
<dbReference type="GeneID" id="36530283"/>
<dbReference type="SMART" id="SM00387">
    <property type="entry name" value="HATPase_c"/>
    <property type="match status" value="1"/>
</dbReference>
<evidence type="ECO:0000259" key="10">
    <source>
        <dbReference type="PROSITE" id="PS50113"/>
    </source>
</evidence>
<dbReference type="InterPro" id="IPR000014">
    <property type="entry name" value="PAS"/>
</dbReference>
<feature type="compositionally biased region" description="Pro residues" evidence="7">
    <location>
        <begin position="12"/>
        <end position="28"/>
    </location>
</feature>
<dbReference type="Pfam" id="PF00072">
    <property type="entry name" value="Response_reg"/>
    <property type="match status" value="1"/>
</dbReference>
<dbReference type="CDD" id="cd00082">
    <property type="entry name" value="HisKA"/>
    <property type="match status" value="1"/>
</dbReference>
<feature type="compositionally biased region" description="Basic and acidic residues" evidence="7">
    <location>
        <begin position="65"/>
        <end position="75"/>
    </location>
</feature>
<feature type="region of interest" description="Disordered" evidence="7">
    <location>
        <begin position="880"/>
        <end position="900"/>
    </location>
</feature>
<feature type="region of interest" description="Disordered" evidence="7">
    <location>
        <begin position="374"/>
        <end position="393"/>
    </location>
</feature>
<feature type="region of interest" description="Disordered" evidence="7">
    <location>
        <begin position="1553"/>
        <end position="1622"/>
    </location>
</feature>
<dbReference type="SMART" id="SM00086">
    <property type="entry name" value="PAC"/>
    <property type="match status" value="2"/>
</dbReference>
<dbReference type="PANTHER" id="PTHR43047">
    <property type="entry name" value="TWO-COMPONENT HISTIDINE PROTEIN KINASE"/>
    <property type="match status" value="1"/>
</dbReference>
<dbReference type="SUPFAM" id="SSF52172">
    <property type="entry name" value="CheY-like"/>
    <property type="match status" value="1"/>
</dbReference>
<feature type="compositionally biased region" description="Polar residues" evidence="7">
    <location>
        <begin position="1486"/>
        <end position="1501"/>
    </location>
</feature>
<dbReference type="EC" id="2.7.13.3" evidence="2"/>
<feature type="region of interest" description="Disordered" evidence="7">
    <location>
        <begin position="1125"/>
        <end position="1146"/>
    </location>
</feature>
<dbReference type="SMART" id="SM00091">
    <property type="entry name" value="PAS"/>
    <property type="match status" value="2"/>
</dbReference>
<dbReference type="Pfam" id="PF08447">
    <property type="entry name" value="PAS_3"/>
    <property type="match status" value="1"/>
</dbReference>
<reference evidence="12" key="1">
    <citation type="journal article" date="2018" name="Proc. Natl. Acad. Sci. U.S.A.">
        <title>Linking secondary metabolites to gene clusters through genome sequencing of six diverse Aspergillus species.</title>
        <authorList>
            <person name="Kaerboelling I."/>
            <person name="Vesth T.C."/>
            <person name="Frisvad J.C."/>
            <person name="Nybo J.L."/>
            <person name="Theobald S."/>
            <person name="Kuo A."/>
            <person name="Bowyer P."/>
            <person name="Matsuda Y."/>
            <person name="Mondo S."/>
            <person name="Lyhne E.K."/>
            <person name="Kogle M.E."/>
            <person name="Clum A."/>
            <person name="Lipzen A."/>
            <person name="Salamov A."/>
            <person name="Ngan C.Y."/>
            <person name="Daum C."/>
            <person name="Chiniquy J."/>
            <person name="Barry K."/>
            <person name="LaButti K."/>
            <person name="Haridas S."/>
            <person name="Simmons B.A."/>
            <person name="Magnuson J.K."/>
            <person name="Mortensen U.H."/>
            <person name="Larsen T.O."/>
            <person name="Grigoriev I.V."/>
            <person name="Baker S.E."/>
            <person name="Andersen M.R."/>
        </authorList>
    </citation>
    <scope>NUCLEOTIDE SEQUENCE [LARGE SCALE GENOMIC DNA]</scope>
    <source>
        <strain evidence="12">IBT 16806</strain>
    </source>
</reference>
<dbReference type="InterPro" id="IPR004358">
    <property type="entry name" value="Sig_transdc_His_kin-like_C"/>
</dbReference>
<dbReference type="SUPFAM" id="SSF55874">
    <property type="entry name" value="ATPase domain of HSP90 chaperone/DNA topoisomerase II/histidine kinase"/>
    <property type="match status" value="1"/>
</dbReference>
<proteinExistence type="predicted"/>
<dbReference type="GO" id="GO:0009927">
    <property type="term" value="F:histidine phosphotransfer kinase activity"/>
    <property type="evidence" value="ECO:0007669"/>
    <property type="project" value="TreeGrafter"/>
</dbReference>
<feature type="compositionally biased region" description="Basic residues" evidence="7">
    <location>
        <begin position="834"/>
        <end position="843"/>
    </location>
</feature>
<dbReference type="InterPro" id="IPR003594">
    <property type="entry name" value="HATPase_dom"/>
</dbReference>
<evidence type="ECO:0000256" key="3">
    <source>
        <dbReference type="ARBA" id="ARBA00022553"/>
    </source>
</evidence>
<feature type="compositionally biased region" description="Polar residues" evidence="7">
    <location>
        <begin position="888"/>
        <end position="900"/>
    </location>
</feature>
<dbReference type="InterPro" id="IPR036097">
    <property type="entry name" value="HisK_dim/P_sf"/>
</dbReference>
<comment type="caution">
    <text evidence="11">The sequence shown here is derived from an EMBL/GenBank/DDBJ whole genome shotgun (WGS) entry which is preliminary data.</text>
</comment>
<dbReference type="CDD" id="cd17546">
    <property type="entry name" value="REC_hyHK_CKI1_RcsC-like"/>
    <property type="match status" value="1"/>
</dbReference>
<dbReference type="VEuPathDB" id="FungiDB:P174DRAFT_380141"/>
<keyword evidence="5 11" id="KW-0418">Kinase</keyword>
<dbReference type="GO" id="GO:0005886">
    <property type="term" value="C:plasma membrane"/>
    <property type="evidence" value="ECO:0007669"/>
    <property type="project" value="TreeGrafter"/>
</dbReference>
<dbReference type="FunFam" id="3.30.450.20:FF:000104">
    <property type="entry name" value="Sensor histidine kinase/response regulator"/>
    <property type="match status" value="1"/>
</dbReference>
<dbReference type="FunFam" id="3.30.565.10:FF:000010">
    <property type="entry name" value="Sensor histidine kinase RcsC"/>
    <property type="match status" value="1"/>
</dbReference>
<feature type="compositionally biased region" description="Basic and acidic residues" evidence="7">
    <location>
        <begin position="525"/>
        <end position="538"/>
    </location>
</feature>
<dbReference type="CDD" id="cd00130">
    <property type="entry name" value="PAS"/>
    <property type="match status" value="1"/>
</dbReference>
<dbReference type="EMBL" id="MSZS01000013">
    <property type="protein sequence ID" value="PKX88510.1"/>
    <property type="molecule type" value="Genomic_DNA"/>
</dbReference>
<dbReference type="InterPro" id="IPR035965">
    <property type="entry name" value="PAS-like_dom_sf"/>
</dbReference>
<feature type="region of interest" description="Disordered" evidence="7">
    <location>
        <begin position="1"/>
        <end position="229"/>
    </location>
</feature>
<feature type="compositionally biased region" description="Polar residues" evidence="7">
    <location>
        <begin position="766"/>
        <end position="787"/>
    </location>
</feature>
<feature type="compositionally biased region" description="Basic and acidic residues" evidence="7">
    <location>
        <begin position="87"/>
        <end position="111"/>
    </location>
</feature>
<dbReference type="PRINTS" id="PR00344">
    <property type="entry name" value="BCTRLSENSOR"/>
</dbReference>
<dbReference type="PANTHER" id="PTHR43047:SF74">
    <property type="entry name" value="HISTIDINE KINASE-RELATED"/>
    <property type="match status" value="1"/>
</dbReference>
<dbReference type="SUPFAM" id="SSF55785">
    <property type="entry name" value="PYP-like sensor domain (PAS domain)"/>
    <property type="match status" value="2"/>
</dbReference>
<evidence type="ECO:0000313" key="11">
    <source>
        <dbReference type="EMBL" id="PKX88510.1"/>
    </source>
</evidence>
<keyword evidence="12" id="KW-1185">Reference proteome</keyword>
<dbReference type="InterPro" id="IPR005467">
    <property type="entry name" value="His_kinase_dom"/>
</dbReference>
<evidence type="ECO:0000313" key="12">
    <source>
        <dbReference type="Proteomes" id="UP000234474"/>
    </source>
</evidence>
<comment type="catalytic activity">
    <reaction evidence="1">
        <text>ATP + protein L-histidine = ADP + protein N-phospho-L-histidine.</text>
        <dbReference type="EC" id="2.7.13.3"/>
    </reaction>
</comment>
<dbReference type="Proteomes" id="UP000234474">
    <property type="component" value="Unassembled WGS sequence"/>
</dbReference>
<feature type="domain" description="PAC" evidence="10">
    <location>
        <begin position="989"/>
        <end position="1043"/>
    </location>
</feature>
<dbReference type="RefSeq" id="XP_024677105.1">
    <property type="nucleotide sequence ID" value="XM_024822957.1"/>
</dbReference>
<sequence>MGEVQSMRASPLPSPAEAPSPVTAPHPEPSYSVSSLAHGEDGYAGEGITAIDGFAHKSHSRSARGSHEETAKADADSVLSSAIKAHANQEKASHEDGRTSQTLKELRRQMEELLVYQQLQQSQNSNPTGHREPTSMTSAPHESSKKRPPSNLSPPKFSLSSTGAVPSTSHSDSTGSGGTVKACDLENDAVNPDAANPIGQTPSYPFPKMHMQETTKQPQNHTTPPGHFKLTLPAEKAKIHMIPSQPRDERRSATVKAAVVSQSAVLPSDHKPVPDNPSYPAPNLYDVTLQLNADPGLEGWWANVVDILKTHYGADRVSLAVPGDTTDLENVPWGQKAVYNPDSTCDFEQSESTAPAHGSSHKEPGDVANIKKKEASGNGKIAPATVPSALPKRPSLLSRHSFAGFGKDKAISTGHEPSSRLQFVQTPKEAAALDNKHPRRIEMPAVAEHGSDSERGNVATDVHSCDPLNPAQCNYRRAVFPIPRPFEMEADPLIKRTGVVKLFGRTKPVVLTREYSENPAAASKTPHEHVPQIPEDRVQVTPTTGPHRHSQPKLHYARGRSASNVSGSDPHPQTVPLMQVYDEYEQVPPSPWSQSPAPSPAPRTHADQNPFFTSHTVDESAFAQHPPPHDYSNTEPLEAIGVDLAKSVVHIPLLHAGRSKEASPSTLRFPVAIISILSPIIPYPPNLRQSLAYLIPHLTTSFGLAQQYSQLERQLTSRMHIPRYGHILGLGGTFSDESSELELVAGLSGHVNYAFADDVSLSARASLSSPGEASNSTKFSPSMSNLGTPALDLTSGALNSGESPGPTARGNSEAVDSYFNVHASKSLRGAINQHRSKISKSRKVAASTPTSPGRIWENRSVDDELSAQEPHLVFASPLQDSKVPPVISPTQGSNRHPSTNSVYSQLQREIPRPFSDTVAQLMLNSVPLHLFLAKPQSGEVIWTNSKFDAYRRSQPQEQKSRDPWQNIHPDERDHISQEWANALRTGSQFTERVRVKRFNDDSAYRWFIFRANPLLSSTGEVLYWIGSFLDIHEQHVAELKAAQERQKFAIDAKYRAFSNSIPQVVFEATEHRGLIFVNEQWHLYTGQKLEEALNFGFAKHVHPDDLEKCGPLSVYIADLQNKAPADSTGKDGCAGKEKAGTPGRQFSQGVTPALAELVRLGIASVQKDENGRVFYSTEIRLRSKGGDYRWHLVRLVRVETSSFGSGEASWYGTCTDINDRKNLERELNKAMQQLNNQMESKTKFFSNMSHEIRTPLNGILGTIPFILDTQLDTDQRRMLDTIQNSSTNLRELVDNILDVSRVEAGKMSLVNSWFHVRSVVEDVIDTISSRALDKGLELNYLMDVDVPPMVIGDRFRIRQVLINLVGNAVKFTAQGEVHISCGIYRDASVPLKETELLLNFDVVDTGKGFSARDAERLMQRFSQLGENASQQNAGSGLGLFLSKQLVEMHGGRLTPSSKEGQGATFSFFVKVDAPPPPSPDDPRLVRQSSSTSDLGTQSKPESLQRMLFARESADSRGLDPADLSPALESPLSRPSSSFDPSARFAFNNFSERSSMSSAMPTPDIHGTEPLPKIESARHPNQSDSTENRGIAPTSSGQDASRSPYWPSESGLQPPAKTSRASDTPRSLYSIVILCPFDHARKAIKQHIEQVVPHDIPFSIASMPDVEDWRDSMNDGAASQPTHLVLNLPSVEEVLDMISYVAECDQATAPALVIISDLVQKRQINSRLKDLSSSGKSVFTVPKPVKPSAFSAIFDPDNQRDLSKDRNQDMAREINNNFKTMSKMVKEVIGNKGYRILLVEDDETNRMVMLKYLDKIKVMAETATNGQECTELVFSKEPGYYSLIICDIQMPVKNGYETCREIRKWELKNHYPQIPIMALSANAMTDQIENAARAGFNDYVTKPIKHNELGKMMMGLLAPDRPLLLLRDRLKHDHDGHLSDVSHSQ</sequence>
<feature type="region of interest" description="Disordered" evidence="7">
    <location>
        <begin position="834"/>
        <end position="856"/>
    </location>
</feature>
<evidence type="ECO:0000256" key="1">
    <source>
        <dbReference type="ARBA" id="ARBA00000085"/>
    </source>
</evidence>
<dbReference type="Gene3D" id="3.30.565.10">
    <property type="entry name" value="Histidine kinase-like ATPase, C-terminal domain"/>
    <property type="match status" value="1"/>
</dbReference>
<dbReference type="Gene3D" id="3.40.50.2300">
    <property type="match status" value="1"/>
</dbReference>
<dbReference type="Gene3D" id="3.30.450.20">
    <property type="entry name" value="PAS domain"/>
    <property type="match status" value="3"/>
</dbReference>
<dbReference type="STRING" id="1392255.A0A2I1BSX8"/>
<accession>A0A2I1BSX8</accession>
<feature type="region of interest" description="Disordered" evidence="7">
    <location>
        <begin position="516"/>
        <end position="607"/>
    </location>
</feature>
<dbReference type="FunFam" id="1.10.287.130:FF:000024">
    <property type="entry name" value="Sensor histidine kinase/response regulator"/>
    <property type="match status" value="1"/>
</dbReference>
<dbReference type="InterPro" id="IPR003661">
    <property type="entry name" value="HisK_dim/P_dom"/>
</dbReference>
<feature type="modified residue" description="4-aspartylphosphate" evidence="6">
    <location>
        <position position="1846"/>
    </location>
</feature>
<evidence type="ECO:0000256" key="6">
    <source>
        <dbReference type="PROSITE-ProRule" id="PRU00169"/>
    </source>
</evidence>
<dbReference type="Gene3D" id="1.10.287.130">
    <property type="match status" value="1"/>
</dbReference>
<keyword evidence="3 6" id="KW-0597">Phosphoprotein</keyword>
<dbReference type="InterPro" id="IPR013655">
    <property type="entry name" value="PAS_fold_3"/>
</dbReference>
<evidence type="ECO:0000259" key="8">
    <source>
        <dbReference type="PROSITE" id="PS50109"/>
    </source>
</evidence>
<dbReference type="GO" id="GO:0000155">
    <property type="term" value="F:phosphorelay sensor kinase activity"/>
    <property type="evidence" value="ECO:0007669"/>
    <property type="project" value="InterPro"/>
</dbReference>
<feature type="compositionally biased region" description="Basic residues" evidence="7">
    <location>
        <begin position="546"/>
        <end position="558"/>
    </location>
</feature>
<feature type="region of interest" description="Disordered" evidence="7">
    <location>
        <begin position="343"/>
        <end position="366"/>
    </location>
</feature>
<keyword evidence="4" id="KW-0808">Transferase</keyword>
<evidence type="ECO:0000259" key="9">
    <source>
        <dbReference type="PROSITE" id="PS50110"/>
    </source>
</evidence>
<evidence type="ECO:0000256" key="7">
    <source>
        <dbReference type="SAM" id="MobiDB-lite"/>
    </source>
</evidence>
<feature type="region of interest" description="Disordered" evidence="7">
    <location>
        <begin position="1469"/>
        <end position="1540"/>
    </location>
</feature>
<evidence type="ECO:0000256" key="4">
    <source>
        <dbReference type="ARBA" id="ARBA00022679"/>
    </source>
</evidence>
<feature type="compositionally biased region" description="Polar residues" evidence="7">
    <location>
        <begin position="212"/>
        <end position="223"/>
    </location>
</feature>
<dbReference type="FunFam" id="3.40.50.2300:FF:000158">
    <property type="entry name" value="Sensor histidine kinase/response regulator"/>
    <property type="match status" value="1"/>
</dbReference>
<protein>
    <recommendedName>
        <fullName evidence="2">histidine kinase</fullName>
        <ecNumber evidence="2">2.7.13.3</ecNumber>
    </recommendedName>
</protein>
<feature type="domain" description="Histidine kinase" evidence="8">
    <location>
        <begin position="1247"/>
        <end position="1473"/>
    </location>
</feature>
<dbReference type="PROSITE" id="PS50110">
    <property type="entry name" value="RESPONSE_REGULATORY"/>
    <property type="match status" value="1"/>
</dbReference>
<gene>
    <name evidence="11" type="ORF">P174DRAFT_380141</name>
</gene>
<organism evidence="11 12">
    <name type="scientific">Aspergillus novofumigatus (strain IBT 16806)</name>
    <dbReference type="NCBI Taxonomy" id="1392255"/>
    <lineage>
        <taxon>Eukaryota</taxon>
        <taxon>Fungi</taxon>
        <taxon>Dikarya</taxon>
        <taxon>Ascomycota</taxon>
        <taxon>Pezizomycotina</taxon>
        <taxon>Eurotiomycetes</taxon>
        <taxon>Eurotiomycetidae</taxon>
        <taxon>Eurotiales</taxon>
        <taxon>Aspergillaceae</taxon>
        <taxon>Aspergillus</taxon>
        <taxon>Aspergillus subgen. Fumigati</taxon>
    </lineage>
</organism>
<feature type="compositionally biased region" description="Polar residues" evidence="7">
    <location>
        <begin position="117"/>
        <end position="141"/>
    </location>
</feature>